<keyword evidence="20" id="KW-1185">Reference proteome</keyword>
<keyword evidence="6" id="KW-0227">DNA damage</keyword>
<comment type="catalytic activity">
    <reaction evidence="1">
        <text>Hydrolysis of DNA containing ring-opened 7-methylguanine residues, releasing 2,6-diamino-4-hydroxy-5-(N-methyl)formamidopyrimidine.</text>
        <dbReference type="EC" id="3.2.2.23"/>
    </reaction>
</comment>
<dbReference type="PROSITE" id="PS51068">
    <property type="entry name" value="FPG_CAT"/>
    <property type="match status" value="1"/>
</dbReference>
<keyword evidence="14 19" id="KW-0326">Glycosidase</keyword>
<dbReference type="OrthoDB" id="9800855at2"/>
<dbReference type="InterPro" id="IPR035937">
    <property type="entry name" value="FPG_N"/>
</dbReference>
<keyword evidence="5" id="KW-0479">Metal-binding</keyword>
<sequence>MPELPEVETIRLGLAGRVVGKEIAEVSVWNTRMVRTQPGGAQEFIYLLEGAKIQAAVRRGKFLWLELDDAKALVIHLGMSGQVHAWDEKPAERRKHEHIRVEFTDGTGYTHVDQRTFGKAEVVDLVPCADGFPGGRGSKMPMMPASATHIARDPLDLGFNVVTVARQLRRSAVAVKTLLLKQELVSGIGNIYADEALFACGLHGSVPGSSLTQKQAVALLEAAQQVMRAAVEVGGTSFDSLYVNVSGEPGYFAISLQVYGRNGQACHKCGNLILRENIGGRSHHYCGTCQRLPRRSRKA</sequence>
<evidence type="ECO:0000256" key="5">
    <source>
        <dbReference type="ARBA" id="ARBA00022723"/>
    </source>
</evidence>
<feature type="domain" description="FPG-type" evidence="17">
    <location>
        <begin position="257"/>
        <end position="291"/>
    </location>
</feature>
<dbReference type="Pfam" id="PF01149">
    <property type="entry name" value="Fapy_DNA_glyco"/>
    <property type="match status" value="1"/>
</dbReference>
<dbReference type="SMART" id="SM01232">
    <property type="entry name" value="H2TH"/>
    <property type="match status" value="1"/>
</dbReference>
<keyword evidence="7 16" id="KW-0863">Zinc-finger</keyword>
<dbReference type="RefSeq" id="WP_006547531.1">
    <property type="nucleotide sequence ID" value="NZ_DS999546.1"/>
</dbReference>
<dbReference type="STRING" id="525245.HMPREF0044_0534"/>
<dbReference type="GO" id="GO:0003684">
    <property type="term" value="F:damaged DNA binding"/>
    <property type="evidence" value="ECO:0007669"/>
    <property type="project" value="InterPro"/>
</dbReference>
<dbReference type="AlphaFoldDB" id="C0VZE4"/>
<dbReference type="InterPro" id="IPR015887">
    <property type="entry name" value="DNA_glyclase_Znf_dom_DNA_BS"/>
</dbReference>
<evidence type="ECO:0000256" key="2">
    <source>
        <dbReference type="ARBA" id="ARBA00001947"/>
    </source>
</evidence>
<reference evidence="19 20" key="1">
    <citation type="submission" date="2009-01" db="EMBL/GenBank/DDBJ databases">
        <authorList>
            <person name="Qin X."/>
            <person name="Bachman B."/>
            <person name="Battles P."/>
            <person name="Bell A."/>
            <person name="Bess C."/>
            <person name="Bickham C."/>
            <person name="Chaboub L."/>
            <person name="Chen D."/>
            <person name="Coyle M."/>
            <person name="Deiros D.R."/>
            <person name="Dinh H."/>
            <person name="Forbes L."/>
            <person name="Fowler G."/>
            <person name="Francisco L."/>
            <person name="Fu Q."/>
            <person name="Gubbala S."/>
            <person name="Hale W."/>
            <person name="Han Y."/>
            <person name="Hemphill L."/>
            <person name="Highlander S.K."/>
            <person name="Hirani K."/>
            <person name="Hogues M."/>
            <person name="Jackson L."/>
            <person name="Jakkamsetti A."/>
            <person name="Javaid M."/>
            <person name="Jiang H."/>
            <person name="Korchina V."/>
            <person name="Kovar C."/>
            <person name="Lara F."/>
            <person name="Lee S."/>
            <person name="Mata R."/>
            <person name="Mathew T."/>
            <person name="Moen C."/>
            <person name="Morales K."/>
            <person name="Munidasa M."/>
            <person name="Nazareth L."/>
            <person name="Ngo R."/>
            <person name="Nguyen L."/>
            <person name="Okwuonu G."/>
            <person name="Ongeri F."/>
            <person name="Patil S."/>
            <person name="Petrosino J."/>
            <person name="Pham C."/>
            <person name="Pham P."/>
            <person name="Pu L.-L."/>
            <person name="Puazo M."/>
            <person name="Raj R."/>
            <person name="Reid J."/>
            <person name="Rouhana J."/>
            <person name="Saada N."/>
            <person name="Shang Y."/>
            <person name="Simmons D."/>
            <person name="Thornton R."/>
            <person name="Warren J."/>
            <person name="Weissenberger G."/>
            <person name="Zhang J."/>
            <person name="Zhang L."/>
            <person name="Zhou C."/>
            <person name="Zhu D."/>
            <person name="Muzny D."/>
            <person name="Worley K."/>
            <person name="Gibbs R."/>
        </authorList>
    </citation>
    <scope>NUCLEOTIDE SEQUENCE [LARGE SCALE GENOMIC DNA]</scope>
    <source>
        <strain evidence="19 20">DSM 15436</strain>
    </source>
</reference>
<evidence type="ECO:0000256" key="15">
    <source>
        <dbReference type="ARBA" id="ARBA00044632"/>
    </source>
</evidence>
<evidence type="ECO:0000256" key="10">
    <source>
        <dbReference type="ARBA" id="ARBA00023125"/>
    </source>
</evidence>
<keyword evidence="12" id="KW-0456">Lyase</keyword>
<evidence type="ECO:0000256" key="13">
    <source>
        <dbReference type="ARBA" id="ARBA00023268"/>
    </source>
</evidence>
<evidence type="ECO:0000256" key="4">
    <source>
        <dbReference type="ARBA" id="ARBA00011245"/>
    </source>
</evidence>
<dbReference type="EMBL" id="ACFG01000006">
    <property type="protein sequence ID" value="EEH64245.1"/>
    <property type="molecule type" value="Genomic_DNA"/>
</dbReference>
<comment type="cofactor">
    <cofactor evidence="2">
        <name>Zn(2+)</name>
        <dbReference type="ChEBI" id="CHEBI:29105"/>
    </cofactor>
</comment>
<dbReference type="InterPro" id="IPR010979">
    <property type="entry name" value="Ribosomal_uS13-like_H2TH"/>
</dbReference>
<dbReference type="GO" id="GO:0034039">
    <property type="term" value="F:8-oxo-7,8-dihydroguanine DNA N-glycosylase activity"/>
    <property type="evidence" value="ECO:0007669"/>
    <property type="project" value="TreeGrafter"/>
</dbReference>
<gene>
    <name evidence="19" type="primary">mutM</name>
    <name evidence="19" type="ORF">HMPREF0044_0534</name>
</gene>
<name>C0VZE4_9ACTO</name>
<dbReference type="InterPro" id="IPR012319">
    <property type="entry name" value="FPG_cat"/>
</dbReference>
<dbReference type="HOGENOM" id="CLU_038423_1_2_11"/>
<evidence type="ECO:0000256" key="12">
    <source>
        <dbReference type="ARBA" id="ARBA00023239"/>
    </source>
</evidence>
<dbReference type="GO" id="GO:0003690">
    <property type="term" value="F:double-stranded DNA binding"/>
    <property type="evidence" value="ECO:0007669"/>
    <property type="project" value="UniProtKB-ARBA"/>
</dbReference>
<dbReference type="GO" id="GO:0006979">
    <property type="term" value="P:response to oxidative stress"/>
    <property type="evidence" value="ECO:0007669"/>
    <property type="project" value="UniProtKB-ARBA"/>
</dbReference>
<evidence type="ECO:0000259" key="17">
    <source>
        <dbReference type="PROSITE" id="PS51066"/>
    </source>
</evidence>
<dbReference type="GO" id="GO:0140078">
    <property type="term" value="F:class I DNA-(apurinic or apyrimidinic site) endonuclease activity"/>
    <property type="evidence" value="ECO:0007669"/>
    <property type="project" value="UniProtKB-EC"/>
</dbReference>
<protein>
    <submittedName>
        <fullName evidence="19">DNA-formamidopyrimidine glycosylase</fullName>
        <ecNumber evidence="19">3.2.2.23</ecNumber>
    </submittedName>
</protein>
<dbReference type="GO" id="GO:0008270">
    <property type="term" value="F:zinc ion binding"/>
    <property type="evidence" value="ECO:0007669"/>
    <property type="project" value="UniProtKB-KW"/>
</dbReference>
<comment type="catalytic activity">
    <reaction evidence="15">
        <text>2'-deoxyribonucleotide-(2'-deoxyribose 5'-phosphate)-2'-deoxyribonucleotide-DNA = a 3'-end 2'-deoxyribonucleotide-(2,3-dehydro-2,3-deoxyribose 5'-phosphate)-DNA + a 5'-end 5'-phospho-2'-deoxyribonucleoside-DNA + H(+)</text>
        <dbReference type="Rhea" id="RHEA:66592"/>
        <dbReference type="Rhea" id="RHEA-COMP:13180"/>
        <dbReference type="Rhea" id="RHEA-COMP:16897"/>
        <dbReference type="Rhea" id="RHEA-COMP:17067"/>
        <dbReference type="ChEBI" id="CHEBI:15378"/>
        <dbReference type="ChEBI" id="CHEBI:136412"/>
        <dbReference type="ChEBI" id="CHEBI:157695"/>
        <dbReference type="ChEBI" id="CHEBI:167181"/>
        <dbReference type="EC" id="4.2.99.18"/>
    </reaction>
</comment>
<comment type="similarity">
    <text evidence="3">Belongs to the FPG family.</text>
</comment>
<evidence type="ECO:0000256" key="9">
    <source>
        <dbReference type="ARBA" id="ARBA00022833"/>
    </source>
</evidence>
<dbReference type="InterPro" id="IPR010663">
    <property type="entry name" value="Znf_FPG/IleRS"/>
</dbReference>
<evidence type="ECO:0000256" key="3">
    <source>
        <dbReference type="ARBA" id="ARBA00009409"/>
    </source>
</evidence>
<dbReference type="InterPro" id="IPR000214">
    <property type="entry name" value="Znf_DNA_glyclase/AP_lyase"/>
</dbReference>
<dbReference type="SMART" id="SM00898">
    <property type="entry name" value="Fapy_DNA_glyco"/>
    <property type="match status" value="1"/>
</dbReference>
<evidence type="ECO:0000256" key="11">
    <source>
        <dbReference type="ARBA" id="ARBA00023204"/>
    </source>
</evidence>
<evidence type="ECO:0000313" key="19">
    <source>
        <dbReference type="EMBL" id="EEH64245.1"/>
    </source>
</evidence>
<dbReference type="InterPro" id="IPR020629">
    <property type="entry name" value="FPG_Glyclase"/>
</dbReference>
<organism evidence="19 20">
    <name type="scientific">Gleimia coleocanis DSM 15436</name>
    <dbReference type="NCBI Taxonomy" id="525245"/>
    <lineage>
        <taxon>Bacteria</taxon>
        <taxon>Bacillati</taxon>
        <taxon>Actinomycetota</taxon>
        <taxon>Actinomycetes</taxon>
        <taxon>Actinomycetales</taxon>
        <taxon>Actinomycetaceae</taxon>
        <taxon>Gleimia</taxon>
    </lineage>
</organism>
<keyword evidence="10" id="KW-0238">DNA-binding</keyword>
<dbReference type="PROSITE" id="PS01242">
    <property type="entry name" value="ZF_FPG_1"/>
    <property type="match status" value="1"/>
</dbReference>
<dbReference type="Pfam" id="PF06831">
    <property type="entry name" value="H2TH"/>
    <property type="match status" value="1"/>
</dbReference>
<evidence type="ECO:0000256" key="7">
    <source>
        <dbReference type="ARBA" id="ARBA00022771"/>
    </source>
</evidence>
<dbReference type="SUPFAM" id="SSF46946">
    <property type="entry name" value="S13-like H2TH domain"/>
    <property type="match status" value="1"/>
</dbReference>
<dbReference type="Gene3D" id="1.10.8.50">
    <property type="match status" value="1"/>
</dbReference>
<comment type="subunit">
    <text evidence="4">Monomer.</text>
</comment>
<comment type="caution">
    <text evidence="19">The sequence shown here is derived from an EMBL/GenBank/DDBJ whole genome shotgun (WGS) entry which is preliminary data.</text>
</comment>
<evidence type="ECO:0000259" key="18">
    <source>
        <dbReference type="PROSITE" id="PS51068"/>
    </source>
</evidence>
<dbReference type="NCBIfam" id="NF002211">
    <property type="entry name" value="PRK01103.1"/>
    <property type="match status" value="1"/>
</dbReference>
<evidence type="ECO:0000313" key="20">
    <source>
        <dbReference type="Proteomes" id="UP000010301"/>
    </source>
</evidence>
<accession>C0VZE4</accession>
<feature type="domain" description="Formamidopyrimidine-DNA glycosylase catalytic" evidence="18">
    <location>
        <begin position="2"/>
        <end position="118"/>
    </location>
</feature>
<dbReference type="PROSITE" id="PS51066">
    <property type="entry name" value="ZF_FPG_2"/>
    <property type="match status" value="1"/>
</dbReference>
<keyword evidence="13" id="KW-0511">Multifunctional enzyme</keyword>
<dbReference type="eggNOG" id="COG0266">
    <property type="taxonomic scope" value="Bacteria"/>
</dbReference>
<dbReference type="PANTHER" id="PTHR22993">
    <property type="entry name" value="FORMAMIDOPYRIMIDINE-DNA GLYCOSYLASE"/>
    <property type="match status" value="1"/>
</dbReference>
<dbReference type="SUPFAM" id="SSF81624">
    <property type="entry name" value="N-terminal domain of MutM-like DNA repair proteins"/>
    <property type="match status" value="1"/>
</dbReference>
<dbReference type="SUPFAM" id="SSF57716">
    <property type="entry name" value="Glucocorticoid receptor-like (DNA-binding domain)"/>
    <property type="match status" value="1"/>
</dbReference>
<evidence type="ECO:0000256" key="14">
    <source>
        <dbReference type="ARBA" id="ARBA00023295"/>
    </source>
</evidence>
<dbReference type="Pfam" id="PF06827">
    <property type="entry name" value="zf-FPG_IleRS"/>
    <property type="match status" value="1"/>
</dbReference>
<dbReference type="EC" id="3.2.2.23" evidence="19"/>
<keyword evidence="8 19" id="KW-0378">Hydrolase</keyword>
<dbReference type="NCBIfam" id="TIGR00577">
    <property type="entry name" value="fpg"/>
    <property type="match status" value="1"/>
</dbReference>
<dbReference type="GO" id="GO:0006284">
    <property type="term" value="P:base-excision repair"/>
    <property type="evidence" value="ECO:0007669"/>
    <property type="project" value="InterPro"/>
</dbReference>
<evidence type="ECO:0000256" key="1">
    <source>
        <dbReference type="ARBA" id="ARBA00001668"/>
    </source>
</evidence>
<dbReference type="FunFam" id="1.10.8.50:FF:000003">
    <property type="entry name" value="Formamidopyrimidine-DNA glycosylase"/>
    <property type="match status" value="1"/>
</dbReference>
<keyword evidence="9" id="KW-0862">Zinc</keyword>
<evidence type="ECO:0000256" key="6">
    <source>
        <dbReference type="ARBA" id="ARBA00022763"/>
    </source>
</evidence>
<dbReference type="CDD" id="cd08966">
    <property type="entry name" value="EcFpg-like_N"/>
    <property type="match status" value="1"/>
</dbReference>
<evidence type="ECO:0000256" key="8">
    <source>
        <dbReference type="ARBA" id="ARBA00022801"/>
    </source>
</evidence>
<proteinExistence type="inferred from homology"/>
<dbReference type="Proteomes" id="UP000010301">
    <property type="component" value="Unassembled WGS sequence"/>
</dbReference>
<dbReference type="Gene3D" id="3.20.190.10">
    <property type="entry name" value="MutM-like, N-terminal"/>
    <property type="match status" value="1"/>
</dbReference>
<dbReference type="PANTHER" id="PTHR22993:SF9">
    <property type="entry name" value="FORMAMIDOPYRIMIDINE-DNA GLYCOSYLASE"/>
    <property type="match status" value="1"/>
</dbReference>
<evidence type="ECO:0000256" key="16">
    <source>
        <dbReference type="PROSITE-ProRule" id="PRU00391"/>
    </source>
</evidence>
<keyword evidence="11" id="KW-0234">DNA repair</keyword>
<dbReference type="InterPro" id="IPR015886">
    <property type="entry name" value="H2TH_FPG"/>
</dbReference>